<dbReference type="GO" id="GO:0035556">
    <property type="term" value="P:intracellular signal transduction"/>
    <property type="evidence" value="ECO:0007669"/>
    <property type="project" value="InterPro"/>
</dbReference>
<dbReference type="PANTHER" id="PTHR43081:SF1">
    <property type="entry name" value="ADENYLATE CYCLASE, TERMINAL-DIFFERENTIATION SPECIFIC"/>
    <property type="match status" value="1"/>
</dbReference>
<dbReference type="SMART" id="SM00044">
    <property type="entry name" value="CYCc"/>
    <property type="match status" value="1"/>
</dbReference>
<dbReference type="GO" id="GO:0006171">
    <property type="term" value="P:cAMP biosynthetic process"/>
    <property type="evidence" value="ECO:0007669"/>
    <property type="project" value="TreeGrafter"/>
</dbReference>
<dbReference type="Pfam" id="PF00211">
    <property type="entry name" value="Guanylate_cyc"/>
    <property type="match status" value="1"/>
</dbReference>
<dbReference type="OrthoDB" id="9806704at2"/>
<dbReference type="InterPro" id="IPR008979">
    <property type="entry name" value="Galactose-bd-like_sf"/>
</dbReference>
<dbReference type="InterPro" id="IPR001054">
    <property type="entry name" value="A/G_cyclase"/>
</dbReference>
<evidence type="ECO:0000259" key="2">
    <source>
        <dbReference type="PROSITE" id="PS50125"/>
    </source>
</evidence>
<organism evidence="3 4">
    <name type="scientific">Leptospira ryugenii</name>
    <dbReference type="NCBI Taxonomy" id="1917863"/>
    <lineage>
        <taxon>Bacteria</taxon>
        <taxon>Pseudomonadati</taxon>
        <taxon>Spirochaetota</taxon>
        <taxon>Spirochaetia</taxon>
        <taxon>Leptospirales</taxon>
        <taxon>Leptospiraceae</taxon>
        <taxon>Leptospira</taxon>
    </lineage>
</organism>
<accession>A0A2P2E0L7</accession>
<keyword evidence="1" id="KW-0812">Transmembrane</keyword>
<dbReference type="SUPFAM" id="SSF49785">
    <property type="entry name" value="Galactose-binding domain-like"/>
    <property type="match status" value="1"/>
</dbReference>
<keyword evidence="1" id="KW-1133">Transmembrane helix</keyword>
<evidence type="ECO:0000256" key="1">
    <source>
        <dbReference type="SAM" id="Phobius"/>
    </source>
</evidence>
<evidence type="ECO:0000313" key="4">
    <source>
        <dbReference type="Proteomes" id="UP000245133"/>
    </source>
</evidence>
<dbReference type="InterPro" id="IPR029787">
    <property type="entry name" value="Nucleotide_cyclase"/>
</dbReference>
<feature type="transmembrane region" description="Helical" evidence="1">
    <location>
        <begin position="176"/>
        <end position="196"/>
    </location>
</feature>
<gene>
    <name evidence="3" type="ORF">LPTSP4_19490</name>
</gene>
<dbReference type="GO" id="GO:0004016">
    <property type="term" value="F:adenylate cyclase activity"/>
    <property type="evidence" value="ECO:0007669"/>
    <property type="project" value="UniProtKB-ARBA"/>
</dbReference>
<feature type="transmembrane region" description="Helical" evidence="1">
    <location>
        <begin position="347"/>
        <end position="368"/>
    </location>
</feature>
<protein>
    <submittedName>
        <fullName evidence="3">Adenylate/guanylate cyclase</fullName>
    </submittedName>
</protein>
<reference evidence="3 4" key="1">
    <citation type="submission" date="2018-02" db="EMBL/GenBank/DDBJ databases">
        <title>Novel Leptospira species isolated from soil and water in Japan.</title>
        <authorList>
            <person name="Nakao R."/>
            <person name="Masuzawa T."/>
        </authorList>
    </citation>
    <scope>NUCLEOTIDE SEQUENCE [LARGE SCALE GENOMIC DNA]</scope>
    <source>
        <strain evidence="3 4">YH101</strain>
    </source>
</reference>
<dbReference type="RefSeq" id="WP_108976313.1">
    <property type="nucleotide sequence ID" value="NZ_BFBB01000004.1"/>
</dbReference>
<feature type="transmembrane region" description="Helical" evidence="1">
    <location>
        <begin position="292"/>
        <end position="315"/>
    </location>
</feature>
<feature type="transmembrane region" description="Helical" evidence="1">
    <location>
        <begin position="322"/>
        <end position="341"/>
    </location>
</feature>
<dbReference type="SUPFAM" id="SSF55073">
    <property type="entry name" value="Nucleotide cyclase"/>
    <property type="match status" value="1"/>
</dbReference>
<comment type="caution">
    <text evidence="3">The sequence shown here is derived from an EMBL/GenBank/DDBJ whole genome shotgun (WGS) entry which is preliminary data.</text>
</comment>
<feature type="domain" description="Guanylate cyclase" evidence="2">
    <location>
        <begin position="424"/>
        <end position="549"/>
    </location>
</feature>
<dbReference type="PANTHER" id="PTHR43081">
    <property type="entry name" value="ADENYLATE CYCLASE, TERMINAL-DIFFERENTIATION SPECIFIC-RELATED"/>
    <property type="match status" value="1"/>
</dbReference>
<dbReference type="Proteomes" id="UP000245133">
    <property type="component" value="Unassembled WGS sequence"/>
</dbReference>
<dbReference type="Gene3D" id="3.30.70.1230">
    <property type="entry name" value="Nucleotide cyclase"/>
    <property type="match status" value="1"/>
</dbReference>
<feature type="transmembrane region" description="Helical" evidence="1">
    <location>
        <begin position="233"/>
        <end position="256"/>
    </location>
</feature>
<keyword evidence="4" id="KW-1185">Reference proteome</keyword>
<name>A0A2P2E0L7_9LEPT</name>
<feature type="transmembrane region" description="Helical" evidence="1">
    <location>
        <begin position="263"/>
        <end position="280"/>
    </location>
</feature>
<dbReference type="EMBL" id="BFBB01000004">
    <property type="protein sequence ID" value="GBF50424.1"/>
    <property type="molecule type" value="Genomic_DNA"/>
</dbReference>
<dbReference type="AlphaFoldDB" id="A0A2P2E0L7"/>
<feature type="transmembrane region" description="Helical" evidence="1">
    <location>
        <begin position="203"/>
        <end position="227"/>
    </location>
</feature>
<dbReference type="CDD" id="cd07302">
    <property type="entry name" value="CHD"/>
    <property type="match status" value="1"/>
</dbReference>
<keyword evidence="1" id="KW-0472">Membrane</keyword>
<dbReference type="InterPro" id="IPR050697">
    <property type="entry name" value="Adenylyl/Guanylyl_Cyclase_3/4"/>
</dbReference>
<evidence type="ECO:0000313" key="3">
    <source>
        <dbReference type="EMBL" id="GBF50424.1"/>
    </source>
</evidence>
<dbReference type="PROSITE" id="PS50125">
    <property type="entry name" value="GUANYLATE_CYCLASE_2"/>
    <property type="match status" value="1"/>
</dbReference>
<sequence>MMRIIVLLFLFALGSQCSTETRENSLNGAWEFIYLPVSESFPSKDDLKWKAFEPGENLYTPNSRVGILWYRTTFNILPGYKLMIPPASVPGLYRVYVDGVMVHSFASLSEGKADVRKVWPIIDLPPPNKNNPQHSNLLISAHNTDDYGERGIMGPIWIGPADSIQTRFLLSQADTLFLGLVFLALSLATFAVSIGFSRDWGTFNFGFFLASLGSLSVLRSDLAWYLSGLGDEWFTLLRLSFFSVPIGLFGIALPMFRGKSRRILFALYSLLGSFFFLSFANEFTLTLNVWFVFRIFLLIIIPGALTLGALSIIAAIHGNRELRLFSIGLSLFLFAALIDLVDRFLELIPFGLIHWALIAFVGIVLFLITDRFFQSQRDLRAYTDNLEKTNRSLRRFVPDQFLDILGKPSLVEVNHGDQVQREMTVLFADIRSFTELSESMTPQENFNFLNSYLQRVGPIIRENGGFIDKYIGDAIMALFDSSEDAVRAAIQMHAMVRSHNQVRIDTNRVPIKIGIGIHRGMVMLGTIGEVERIDNTVIGDAVNIASRLEGLTSGYGAGVLLSSDVVHELNGDYKLRTLGKHLVKGKRLPVLVFELLDVDTPDISEKKLEYDPFFQEAIKHFAKGQFKLAQKTLSSLVQSNPYDGAAQRILERCKRMLRVK</sequence>
<proteinExistence type="predicted"/>